<dbReference type="SUPFAM" id="SSF57850">
    <property type="entry name" value="RING/U-box"/>
    <property type="match status" value="1"/>
</dbReference>
<accession>A0A1V0SBS8</accession>
<dbReference type="PANTHER" id="PTHR23063:SF52">
    <property type="entry name" value="LYSOPHOSPHATIDYLCHOLINE ACYLTRANSFERASE"/>
    <property type="match status" value="1"/>
</dbReference>
<sequence length="320" mass="36548">MEQNNSKIINSRCVCGVGLSWTNDEIIMVEPCEHIFHKKCIQLKICPICESDVTKYYTEKSLKPLINKDCKYYQKYVDLVCVKNTNKMSKKNMVKLTSNMPAILDILSKLPFSRGFDEGHKLCETVFTLANLKLSVIGRKNILKNENMVIIANHTSVMDFMVMFYVFKCGFLASSSVKETMIGKMISEIIPLLFIDRGKENNTVKRMKDYVKKQGSLCLFPEGVIVHPDTLAKFRTGAFYVEKPILPVIINYRPLVSDSSISEFLQKLTSQKSIDITVRILPCEYPPFDNTKIEQIRTKMAKKGNLALSRVSNRDVVDKN</sequence>
<keyword evidence="2 10" id="KW-0808">Transferase</keyword>
<reference evidence="10" key="1">
    <citation type="journal article" date="2017" name="Science">
        <title>Giant viruses with an expanded complement of translation system components.</title>
        <authorList>
            <person name="Schulz F."/>
            <person name="Yutin N."/>
            <person name="Ivanova N.N."/>
            <person name="Ortega D.R."/>
            <person name="Lee T.K."/>
            <person name="Vierheilig J."/>
            <person name="Daims H."/>
            <person name="Horn M."/>
            <person name="Wagner M."/>
            <person name="Jensen G.J."/>
            <person name="Kyrpides N.C."/>
            <person name="Koonin E.V."/>
            <person name="Woyke T."/>
        </authorList>
    </citation>
    <scope>NUCLEOTIDE SEQUENCE</scope>
    <source>
        <strain evidence="10">CTV1</strain>
    </source>
</reference>
<keyword evidence="4" id="KW-1133">Transmembrane helix</keyword>
<keyword evidence="3" id="KW-0812">Transmembrane</keyword>
<evidence type="ECO:0000256" key="6">
    <source>
        <dbReference type="ARBA" id="ARBA00023136"/>
    </source>
</evidence>
<feature type="domain" description="RING-type" evidence="8">
    <location>
        <begin position="15"/>
        <end position="49"/>
    </location>
</feature>
<name>A0A1V0SBS8_9VIRU</name>
<evidence type="ECO:0000259" key="8">
    <source>
        <dbReference type="SMART" id="SM00184"/>
    </source>
</evidence>
<dbReference type="GO" id="GO:0006629">
    <property type="term" value="P:lipid metabolic process"/>
    <property type="evidence" value="ECO:0007669"/>
    <property type="project" value="UniProtKB-KW"/>
</dbReference>
<organism evidence="10">
    <name type="scientific">Catovirus CTV1</name>
    <dbReference type="NCBI Taxonomy" id="1977631"/>
    <lineage>
        <taxon>Viruses</taxon>
        <taxon>Varidnaviria</taxon>
        <taxon>Bamfordvirae</taxon>
        <taxon>Nucleocytoviricota</taxon>
        <taxon>Megaviricetes</taxon>
        <taxon>Imitervirales</taxon>
        <taxon>Mimiviridae</taxon>
        <taxon>Klosneuvirinae</taxon>
        <taxon>Catovirus</taxon>
    </lineage>
</organism>
<evidence type="ECO:0000313" key="10">
    <source>
        <dbReference type="EMBL" id="ARF09180.1"/>
    </source>
</evidence>
<keyword evidence="7 10" id="KW-0012">Acyltransferase</keyword>
<evidence type="ECO:0000256" key="7">
    <source>
        <dbReference type="ARBA" id="ARBA00023315"/>
    </source>
</evidence>
<dbReference type="PANTHER" id="PTHR23063">
    <property type="entry name" value="PHOSPHOLIPID ACYLTRANSFERASE"/>
    <property type="match status" value="1"/>
</dbReference>
<evidence type="ECO:0000256" key="2">
    <source>
        <dbReference type="ARBA" id="ARBA00022679"/>
    </source>
</evidence>
<proteinExistence type="predicted"/>
<keyword evidence="6" id="KW-0472">Membrane</keyword>
<dbReference type="InterPro" id="IPR002123">
    <property type="entry name" value="Plipid/glycerol_acylTrfase"/>
</dbReference>
<evidence type="ECO:0000256" key="3">
    <source>
        <dbReference type="ARBA" id="ARBA00022692"/>
    </source>
</evidence>
<dbReference type="SUPFAM" id="SSF69593">
    <property type="entry name" value="Glycerol-3-phosphate (1)-acyltransferase"/>
    <property type="match status" value="1"/>
</dbReference>
<dbReference type="EMBL" id="KY684084">
    <property type="protein sequence ID" value="ARF09180.1"/>
    <property type="molecule type" value="Genomic_DNA"/>
</dbReference>
<evidence type="ECO:0000256" key="1">
    <source>
        <dbReference type="ARBA" id="ARBA00004370"/>
    </source>
</evidence>
<keyword evidence="5" id="KW-0443">Lipid metabolism</keyword>
<gene>
    <name evidence="10" type="ORF">Catovirus_2_129</name>
</gene>
<evidence type="ECO:0000259" key="9">
    <source>
        <dbReference type="SMART" id="SM00563"/>
    </source>
</evidence>
<comment type="subcellular location">
    <subcellularLocation>
        <location evidence="1">Membrane</location>
    </subcellularLocation>
</comment>
<dbReference type="InterPro" id="IPR001841">
    <property type="entry name" value="Znf_RING"/>
</dbReference>
<feature type="domain" description="Phospholipid/glycerol acyltransferase" evidence="9">
    <location>
        <begin position="148"/>
        <end position="253"/>
    </location>
</feature>
<dbReference type="GO" id="GO:0016746">
    <property type="term" value="F:acyltransferase activity"/>
    <property type="evidence" value="ECO:0007669"/>
    <property type="project" value="UniProtKB-KW"/>
</dbReference>
<evidence type="ECO:0000256" key="5">
    <source>
        <dbReference type="ARBA" id="ARBA00023098"/>
    </source>
</evidence>
<dbReference type="Pfam" id="PF01553">
    <property type="entry name" value="Acyltransferase"/>
    <property type="match status" value="1"/>
</dbReference>
<dbReference type="SMART" id="SM00184">
    <property type="entry name" value="RING"/>
    <property type="match status" value="1"/>
</dbReference>
<dbReference type="CDD" id="cd07989">
    <property type="entry name" value="LPLAT_AGPAT-like"/>
    <property type="match status" value="1"/>
</dbReference>
<dbReference type="SMART" id="SM00563">
    <property type="entry name" value="PlsC"/>
    <property type="match status" value="1"/>
</dbReference>
<protein>
    <submittedName>
        <fullName evidence="10">Lysophospholipid acyltransferase</fullName>
    </submittedName>
</protein>
<dbReference type="GO" id="GO:0016020">
    <property type="term" value="C:membrane"/>
    <property type="evidence" value="ECO:0007669"/>
    <property type="project" value="UniProtKB-SubCell"/>
</dbReference>
<evidence type="ECO:0000256" key="4">
    <source>
        <dbReference type="ARBA" id="ARBA00022989"/>
    </source>
</evidence>